<evidence type="ECO:0000256" key="2">
    <source>
        <dbReference type="ARBA" id="ARBA00022691"/>
    </source>
</evidence>
<comment type="caution">
    <text evidence="4">The sequence shown here is derived from an EMBL/GenBank/DDBJ whole genome shotgun (WGS) entry which is preliminary data.</text>
</comment>
<dbReference type="PROSITE" id="PS00092">
    <property type="entry name" value="N6_MTASE"/>
    <property type="match status" value="1"/>
</dbReference>
<accession>A0A2V4MRE4</accession>
<dbReference type="InterPro" id="IPR002052">
    <property type="entry name" value="DNA_methylase_N6_adenine_CS"/>
</dbReference>
<protein>
    <submittedName>
        <fullName evidence="4">Methyltransferase</fullName>
    </submittedName>
</protein>
<dbReference type="GO" id="GO:0003676">
    <property type="term" value="F:nucleic acid binding"/>
    <property type="evidence" value="ECO:0007669"/>
    <property type="project" value="InterPro"/>
</dbReference>
<keyword evidence="5" id="KW-1185">Reference proteome</keyword>
<keyword evidence="1 4" id="KW-0489">Methyltransferase</keyword>
<dbReference type="CDD" id="cd02440">
    <property type="entry name" value="AdoMet_MTases"/>
    <property type="match status" value="1"/>
</dbReference>
<dbReference type="AlphaFoldDB" id="A0A2V4MRE4"/>
<reference evidence="4 5" key="1">
    <citation type="submission" date="2018-05" db="EMBL/GenBank/DDBJ databases">
        <title>Oceanovita maritima gen. nov., sp. nov., a marine bacterium in the family Rhodobacteraceae isolated from surface seawater of Lundu port Xiamen, China.</title>
        <authorList>
            <person name="Hetharua B.H."/>
            <person name="Min D."/>
            <person name="Liao H."/>
            <person name="Tian Y."/>
        </authorList>
    </citation>
    <scope>NUCLEOTIDE SEQUENCE [LARGE SCALE GENOMIC DNA]</scope>
    <source>
        <strain evidence="4 5">FSX-11</strain>
    </source>
</reference>
<keyword evidence="2" id="KW-0949">S-adenosyl-L-methionine</keyword>
<evidence type="ECO:0000259" key="3">
    <source>
        <dbReference type="Pfam" id="PF05175"/>
    </source>
</evidence>
<dbReference type="Pfam" id="PF05175">
    <property type="entry name" value="MTS"/>
    <property type="match status" value="1"/>
</dbReference>
<dbReference type="Gene3D" id="3.40.50.150">
    <property type="entry name" value="Vaccinia Virus protein VP39"/>
    <property type="match status" value="1"/>
</dbReference>
<proteinExistence type="predicted"/>
<name>A0A2V4MRE4_9RHOB</name>
<dbReference type="PANTHER" id="PTHR47739:SF1">
    <property type="entry name" value="TRNA1(VAL) (ADENINE(37)-N6)-METHYLTRANSFERASE"/>
    <property type="match status" value="1"/>
</dbReference>
<dbReference type="InterPro" id="IPR007848">
    <property type="entry name" value="Small_mtfrase_dom"/>
</dbReference>
<dbReference type="InterPro" id="IPR050210">
    <property type="entry name" value="tRNA_Adenine-N(6)_MTase"/>
</dbReference>
<gene>
    <name evidence="4" type="ORF">DI396_06855</name>
</gene>
<sequence>MAGWDAENLSDDKYLNGRLQIWQPRVGYRAGVDPVLLAAAVNARAGQHVLELGCGVGTASLCLGTRVPDLRLTGLEIQADHAALAMANGRRNSADFEVVTGDLMAMPACLKARQFDHVIANPPYFDRGASTVSPHPAREMAMGIAAPLEAWITAAAKRCAPKGYVHVIHRAERLPDLIAAAAGVLGSIEVLPLIPRVGRAAQLVVFRARRGGRADFRLWDGVVMHKGARHQKDEESYTDQLVNILRHGAALEFSGTG</sequence>
<dbReference type="OrthoDB" id="5489421at2"/>
<dbReference type="GO" id="GO:0008170">
    <property type="term" value="F:N-methyltransferase activity"/>
    <property type="evidence" value="ECO:0007669"/>
    <property type="project" value="UniProtKB-ARBA"/>
</dbReference>
<evidence type="ECO:0000256" key="1">
    <source>
        <dbReference type="ARBA" id="ARBA00022603"/>
    </source>
</evidence>
<dbReference type="InterPro" id="IPR029063">
    <property type="entry name" value="SAM-dependent_MTases_sf"/>
</dbReference>
<keyword evidence="4" id="KW-0808">Transferase</keyword>
<dbReference type="SUPFAM" id="SSF53335">
    <property type="entry name" value="S-adenosyl-L-methionine-dependent methyltransferases"/>
    <property type="match status" value="1"/>
</dbReference>
<dbReference type="GO" id="GO:0008757">
    <property type="term" value="F:S-adenosylmethionine-dependent methyltransferase activity"/>
    <property type="evidence" value="ECO:0007669"/>
    <property type="project" value="UniProtKB-ARBA"/>
</dbReference>
<evidence type="ECO:0000313" key="5">
    <source>
        <dbReference type="Proteomes" id="UP000248012"/>
    </source>
</evidence>
<dbReference type="EMBL" id="QFVT01000004">
    <property type="protein sequence ID" value="PYC48119.1"/>
    <property type="molecule type" value="Genomic_DNA"/>
</dbReference>
<dbReference type="GO" id="GO:0032259">
    <property type="term" value="P:methylation"/>
    <property type="evidence" value="ECO:0007669"/>
    <property type="project" value="UniProtKB-KW"/>
</dbReference>
<dbReference type="PANTHER" id="PTHR47739">
    <property type="entry name" value="TRNA1(VAL) (ADENINE(37)-N6)-METHYLTRANSFERASE"/>
    <property type="match status" value="1"/>
</dbReference>
<feature type="domain" description="Methyltransferase small" evidence="3">
    <location>
        <begin position="36"/>
        <end position="129"/>
    </location>
</feature>
<dbReference type="Proteomes" id="UP000248012">
    <property type="component" value="Unassembled WGS sequence"/>
</dbReference>
<evidence type="ECO:0000313" key="4">
    <source>
        <dbReference type="EMBL" id="PYC48119.1"/>
    </source>
</evidence>
<organism evidence="4 5">
    <name type="scientific">Litorivita pollutaquae</name>
    <dbReference type="NCBI Taxonomy" id="2200892"/>
    <lineage>
        <taxon>Bacteria</taxon>
        <taxon>Pseudomonadati</taxon>
        <taxon>Pseudomonadota</taxon>
        <taxon>Alphaproteobacteria</taxon>
        <taxon>Rhodobacterales</taxon>
        <taxon>Paracoccaceae</taxon>
        <taxon>Litorivita</taxon>
    </lineage>
</organism>